<evidence type="ECO:0000259" key="7">
    <source>
        <dbReference type="Pfam" id="PF05236"/>
    </source>
</evidence>
<accession>A0A7S0S8M5</accession>
<dbReference type="GO" id="GO:0005669">
    <property type="term" value="C:transcription factor TFIID complex"/>
    <property type="evidence" value="ECO:0007669"/>
    <property type="project" value="InterPro"/>
</dbReference>
<dbReference type="InterPro" id="IPR007900">
    <property type="entry name" value="TAF4_C"/>
</dbReference>
<evidence type="ECO:0000313" key="8">
    <source>
        <dbReference type="EMBL" id="CAD8699021.1"/>
    </source>
</evidence>
<dbReference type="GO" id="GO:0016251">
    <property type="term" value="F:RNA polymerase II general transcription initiation factor activity"/>
    <property type="evidence" value="ECO:0007669"/>
    <property type="project" value="TreeGrafter"/>
</dbReference>
<keyword evidence="5" id="KW-0539">Nucleus</keyword>
<dbReference type="AlphaFoldDB" id="A0A7S0S8M5"/>
<dbReference type="PANTHER" id="PTHR15138">
    <property type="entry name" value="TRANSCRIPTION INITIATION FACTOR TFIID SUBUNIT 4"/>
    <property type="match status" value="1"/>
</dbReference>
<organism evidence="8">
    <name type="scientific">Mantoniella antarctica</name>
    <dbReference type="NCBI Taxonomy" id="81844"/>
    <lineage>
        <taxon>Eukaryota</taxon>
        <taxon>Viridiplantae</taxon>
        <taxon>Chlorophyta</taxon>
        <taxon>Mamiellophyceae</taxon>
        <taxon>Mamiellales</taxon>
        <taxon>Mamiellaceae</taxon>
        <taxon>Mantoniella</taxon>
    </lineage>
</organism>
<evidence type="ECO:0000256" key="5">
    <source>
        <dbReference type="ARBA" id="ARBA00023242"/>
    </source>
</evidence>
<evidence type="ECO:0000256" key="2">
    <source>
        <dbReference type="ARBA" id="ARBA00006178"/>
    </source>
</evidence>
<gene>
    <name evidence="8" type="ORF">MANT1106_LOCUS1702</name>
</gene>
<evidence type="ECO:0000256" key="6">
    <source>
        <dbReference type="SAM" id="MobiDB-lite"/>
    </source>
</evidence>
<dbReference type="EMBL" id="HBFC01003197">
    <property type="protein sequence ID" value="CAD8699021.1"/>
    <property type="molecule type" value="Transcribed_RNA"/>
</dbReference>
<protein>
    <recommendedName>
        <fullName evidence="7">Transcription initiation factor TFIID component TAF4 C-terminal domain-containing protein</fullName>
    </recommendedName>
</protein>
<evidence type="ECO:0000256" key="4">
    <source>
        <dbReference type="ARBA" id="ARBA00023163"/>
    </source>
</evidence>
<proteinExistence type="inferred from homology"/>
<evidence type="ECO:0000256" key="3">
    <source>
        <dbReference type="ARBA" id="ARBA00023015"/>
    </source>
</evidence>
<feature type="domain" description="Transcription initiation factor TFIID component TAF4 C-terminal" evidence="7">
    <location>
        <begin position="77"/>
        <end position="360"/>
    </location>
</feature>
<feature type="compositionally biased region" description="Basic and acidic residues" evidence="6">
    <location>
        <begin position="296"/>
        <end position="314"/>
    </location>
</feature>
<dbReference type="Pfam" id="PF05236">
    <property type="entry name" value="TAF4"/>
    <property type="match status" value="1"/>
</dbReference>
<keyword evidence="4" id="KW-0804">Transcription</keyword>
<dbReference type="GO" id="GO:0006367">
    <property type="term" value="P:transcription initiation at RNA polymerase II promoter"/>
    <property type="evidence" value="ECO:0007669"/>
    <property type="project" value="TreeGrafter"/>
</dbReference>
<reference evidence="8" key="1">
    <citation type="submission" date="2021-01" db="EMBL/GenBank/DDBJ databases">
        <authorList>
            <person name="Corre E."/>
            <person name="Pelletier E."/>
            <person name="Niang G."/>
            <person name="Scheremetjew M."/>
            <person name="Finn R."/>
            <person name="Kale V."/>
            <person name="Holt S."/>
            <person name="Cochrane G."/>
            <person name="Meng A."/>
            <person name="Brown T."/>
            <person name="Cohen L."/>
        </authorList>
    </citation>
    <scope>NUCLEOTIDE SEQUENCE</scope>
    <source>
        <strain evidence="8">SL-175</strain>
    </source>
</reference>
<comment type="subcellular location">
    <subcellularLocation>
        <location evidence="1">Nucleus</location>
    </subcellularLocation>
</comment>
<dbReference type="GO" id="GO:0003677">
    <property type="term" value="F:DNA binding"/>
    <property type="evidence" value="ECO:0007669"/>
    <property type="project" value="TreeGrafter"/>
</dbReference>
<name>A0A7S0S8M5_9CHLO</name>
<dbReference type="InterPro" id="IPR045144">
    <property type="entry name" value="TAF4"/>
</dbReference>
<keyword evidence="3" id="KW-0805">Transcription regulation</keyword>
<evidence type="ECO:0000256" key="1">
    <source>
        <dbReference type="ARBA" id="ARBA00004123"/>
    </source>
</evidence>
<sequence length="361" mass="39718">MLRAVVSTRINAEQVSRARMHVDLHPLSGASTKAALNPPAGLALDGRPAPTPSQTKKTAAAAGAKGVVNLDVTQEADDVLAIAGVNPDDEAQYLYGSQIDRRRLDAGFSHGANVRHHDKEGWRKDIETAIFARIAGKHGLASLNGISQVRTQESNFLEEALQVRLKGFIAALGLSAARRNDANKDAFKRTQSTPEPKQQIRRINVTLEQEKGERVEKERQALLRVGQSILNKRKRDFEENSFLKDKVAKVRQEEDERIRATVANQAARDALGDAKYLKWYDMAKQPNNILGGKPRSTGDDRMTDAKPLESDTKANKGNAFEKLRASAAAAGSGAKTIILRDCMEALTDDDHGRRLLSLYRR</sequence>
<dbReference type="PANTHER" id="PTHR15138:SF14">
    <property type="entry name" value="TRANSCRIPTION INITIATION FACTOR TFIID SUBUNIT 4"/>
    <property type="match status" value="1"/>
</dbReference>
<feature type="region of interest" description="Disordered" evidence="6">
    <location>
        <begin position="288"/>
        <end position="314"/>
    </location>
</feature>
<comment type="similarity">
    <text evidence="2">Belongs to the TAF4 family.</text>
</comment>